<reference evidence="1" key="1">
    <citation type="submission" date="2020-09" db="EMBL/GenBank/DDBJ databases">
        <authorList>
            <person name="Kim M.K."/>
        </authorList>
    </citation>
    <scope>NUCLEOTIDE SEQUENCE</scope>
    <source>
        <strain evidence="1">BT664</strain>
    </source>
</reference>
<dbReference type="RefSeq" id="WP_191006013.1">
    <property type="nucleotide sequence ID" value="NZ_JACXAD010000017.1"/>
</dbReference>
<sequence length="449" mass="49177">MQPSSITPFLVLTLTAGTATAQSVQVKHQMLTVDGVEVGPVAEEKLPADVYRYHFSDTAGHELFTAEWHTLGTQYYLTLALPGYERKADLQFVPTGIGLNPAKIIANQLIKNNGLLANKSWDMAAIRHYIDTHDQAMSDLAKSERDALSRAAEAAKNMDLKVLPNGRITAYGGKPFGRYVVQNEAERRIQFYNAANELVAAGAPVYGSSRRYAYNMRRDNTLIEVDGEFSPGITEQPQYFLAMARQGLMAQLAKGYWSAADSSRIPVAVRQQAALEAGVNVVNQPGKVVLADGTVKEGTINLAFIKHPEKGITDLDFGERLSFNYKNESGKGKNATYKPQELKSFEAGGRTFESGQVQQPLMKENHFLEVVYRAGKAGLFKWYADNGMSSLVFKADDLGLTVPLGALTKGRKGAKGVYEKCPALEKWIATHQPAADEAGGKEVVDAYCR</sequence>
<evidence type="ECO:0000313" key="2">
    <source>
        <dbReference type="Proteomes" id="UP000612233"/>
    </source>
</evidence>
<evidence type="ECO:0000313" key="1">
    <source>
        <dbReference type="EMBL" id="MBD2769205.1"/>
    </source>
</evidence>
<dbReference type="EMBL" id="JACXAD010000017">
    <property type="protein sequence ID" value="MBD2769205.1"/>
    <property type="molecule type" value="Genomic_DNA"/>
</dbReference>
<dbReference type="AlphaFoldDB" id="A0A927BE72"/>
<protein>
    <submittedName>
        <fullName evidence="1">Uncharacterized protein</fullName>
    </submittedName>
</protein>
<dbReference type="Proteomes" id="UP000612233">
    <property type="component" value="Unassembled WGS sequence"/>
</dbReference>
<organism evidence="1 2">
    <name type="scientific">Hymenobacter montanus</name>
    <dbReference type="NCBI Taxonomy" id="2771359"/>
    <lineage>
        <taxon>Bacteria</taxon>
        <taxon>Pseudomonadati</taxon>
        <taxon>Bacteroidota</taxon>
        <taxon>Cytophagia</taxon>
        <taxon>Cytophagales</taxon>
        <taxon>Hymenobacteraceae</taxon>
        <taxon>Hymenobacter</taxon>
    </lineage>
</organism>
<keyword evidence="2" id="KW-1185">Reference proteome</keyword>
<accession>A0A927BE72</accession>
<proteinExistence type="predicted"/>
<name>A0A927BE72_9BACT</name>
<gene>
    <name evidence="1" type="ORF">IC235_15035</name>
</gene>
<comment type="caution">
    <text evidence="1">The sequence shown here is derived from an EMBL/GenBank/DDBJ whole genome shotgun (WGS) entry which is preliminary data.</text>
</comment>